<protein>
    <submittedName>
        <fullName evidence="2">TTL domain-containing protein</fullName>
    </submittedName>
</protein>
<keyword evidence="3" id="KW-1185">Reference proteome</keyword>
<dbReference type="PANTHER" id="PTHR47551">
    <property type="entry name" value="TUBULIN--TYROSINE LIGASE PBY1-RELATED"/>
    <property type="match status" value="1"/>
</dbReference>
<dbReference type="STRING" id="1097556.R4X9B2"/>
<reference evidence="2 3" key="1">
    <citation type="journal article" date="2013" name="MBio">
        <title>Genome sequencing of the plant pathogen Taphrina deformans, the causal agent of peach leaf curl.</title>
        <authorList>
            <person name="Cisse O.H."/>
            <person name="Almeida J.M.G.C.F."/>
            <person name="Fonseca A."/>
            <person name="Kumar A.A."/>
            <person name="Salojaervi J."/>
            <person name="Overmyer K."/>
            <person name="Hauser P.M."/>
            <person name="Pagni M."/>
        </authorList>
    </citation>
    <scope>NUCLEOTIDE SEQUENCE [LARGE SCALE GENOMIC DNA]</scope>
    <source>
        <strain evidence="3">PYCC 5710 / ATCC 11124 / CBS 356.35 / IMI 108563 / JCM 9778 / NBRC 8474</strain>
    </source>
</reference>
<dbReference type="EMBL" id="CAHR02000076">
    <property type="protein sequence ID" value="CCG82280.1"/>
    <property type="molecule type" value="Genomic_DNA"/>
</dbReference>
<organism evidence="2 3">
    <name type="scientific">Taphrina deformans (strain PYCC 5710 / ATCC 11124 / CBS 356.35 / IMI 108563 / JCM 9778 / NBRC 8474)</name>
    <name type="common">Peach leaf curl fungus</name>
    <name type="synonym">Lalaria deformans</name>
    <dbReference type="NCBI Taxonomy" id="1097556"/>
    <lineage>
        <taxon>Eukaryota</taxon>
        <taxon>Fungi</taxon>
        <taxon>Dikarya</taxon>
        <taxon>Ascomycota</taxon>
        <taxon>Taphrinomycotina</taxon>
        <taxon>Taphrinomycetes</taxon>
        <taxon>Taphrinales</taxon>
        <taxon>Taphrinaceae</taxon>
        <taxon>Taphrina</taxon>
    </lineage>
</organism>
<evidence type="ECO:0000313" key="3">
    <source>
        <dbReference type="Proteomes" id="UP000013776"/>
    </source>
</evidence>
<feature type="region of interest" description="Disordered" evidence="1">
    <location>
        <begin position="162"/>
        <end position="192"/>
    </location>
</feature>
<dbReference type="InterPro" id="IPR027746">
    <property type="entry name" value="TTL"/>
</dbReference>
<name>R4X9B2_TAPDE</name>
<accession>R4X9B2</accession>
<sequence>MKIFYKPSSYTDGVVRSTFSRVFSGYELVNDPAVADLQLADYEDLDFQTSLDNPSRWICAYSIRKALIRKQFLNQTVLQYVAKHPDSILVQAVPQTWDLEVDYVEFLDDALDESFELRGELEQNEARAIEERKWFILKPSMGERGAGLRLFSTIDELTSIFEDNEPPEENGSEGDEICSEDGSINGGSRHGAASHGIMTSDMRNFVVQEYLSKPLLLPVLQNRKFHIRAYVLCIGSLEVFVHKNMLVLSSAQSYDSPTLETDDLYKHLTNTCYQKQDDASSHAKTVHAYWTLDDPSFEKEQIWEQIGRITGQVFAAASAQSINFQTIPNAFEVFGVDYLVDENHTVNLLEVNAYPDFAQTGEQLHYIVDEVIAETIELIAMYMDRTRVLSCTGKAEDYKGFTACFSRGLLR</sequence>
<dbReference type="Gene3D" id="3.30.470.20">
    <property type="entry name" value="ATP-grasp fold, B domain"/>
    <property type="match status" value="1"/>
</dbReference>
<dbReference type="PROSITE" id="PS51221">
    <property type="entry name" value="TTL"/>
    <property type="match status" value="1"/>
</dbReference>
<evidence type="ECO:0000313" key="2">
    <source>
        <dbReference type="EMBL" id="CCG82280.1"/>
    </source>
</evidence>
<feature type="compositionally biased region" description="Acidic residues" evidence="1">
    <location>
        <begin position="162"/>
        <end position="179"/>
    </location>
</feature>
<dbReference type="AlphaFoldDB" id="R4X9B2"/>
<gene>
    <name evidence="2" type="ORF">TAPDE_002170</name>
</gene>
<dbReference type="VEuPathDB" id="FungiDB:TAPDE_002170"/>
<proteinExistence type="predicted"/>
<dbReference type="eggNOG" id="KOG2157">
    <property type="taxonomic scope" value="Eukaryota"/>
</dbReference>
<dbReference type="SUPFAM" id="SSF56059">
    <property type="entry name" value="Glutathione synthetase ATP-binding domain-like"/>
    <property type="match status" value="1"/>
</dbReference>
<dbReference type="PANTHER" id="PTHR47551:SF1">
    <property type="entry name" value="TUBULIN--TYROSINE LIGASE PBY1-RELATED"/>
    <property type="match status" value="1"/>
</dbReference>
<dbReference type="InterPro" id="IPR004344">
    <property type="entry name" value="TTL/TTLL_fam"/>
</dbReference>
<dbReference type="GO" id="GO:0000932">
    <property type="term" value="C:P-body"/>
    <property type="evidence" value="ECO:0007669"/>
    <property type="project" value="TreeGrafter"/>
</dbReference>
<dbReference type="Proteomes" id="UP000013776">
    <property type="component" value="Unassembled WGS sequence"/>
</dbReference>
<evidence type="ECO:0000256" key="1">
    <source>
        <dbReference type="SAM" id="MobiDB-lite"/>
    </source>
</evidence>
<dbReference type="OrthoDB" id="202825at2759"/>
<comment type="caution">
    <text evidence="2">The sequence shown here is derived from an EMBL/GenBank/DDBJ whole genome shotgun (WGS) entry which is preliminary data.</text>
</comment>
<dbReference type="Pfam" id="PF03133">
    <property type="entry name" value="TTL"/>
    <property type="match status" value="1"/>
</dbReference>